<dbReference type="Pfam" id="PF01969">
    <property type="entry name" value="Ni_insertion"/>
    <property type="match status" value="1"/>
</dbReference>
<proteinExistence type="predicted"/>
<name>J9C0A8_9ZZZZ</name>
<sequence length="59" mass="6372">MKELFLDLSMGAAGDMLTAALLELCEDREEAVKELNSLGIPDVTYERLSVSQCGISGTH</sequence>
<protein>
    <submittedName>
        <fullName evidence="1">Protein containing DUF111</fullName>
    </submittedName>
</protein>
<reference evidence="1" key="1">
    <citation type="journal article" date="2012" name="PLoS ONE">
        <title>Gene sets for utilization of primary and secondary nutrition supplies in the distal gut of endangered iberian lynx.</title>
        <authorList>
            <person name="Alcaide M."/>
            <person name="Messina E."/>
            <person name="Richter M."/>
            <person name="Bargiela R."/>
            <person name="Peplies J."/>
            <person name="Huws S.A."/>
            <person name="Newbold C.J."/>
            <person name="Golyshin P.N."/>
            <person name="Simon M.A."/>
            <person name="Lopez G."/>
            <person name="Yakimov M.M."/>
            <person name="Ferrer M."/>
        </authorList>
    </citation>
    <scope>NUCLEOTIDE SEQUENCE</scope>
</reference>
<gene>
    <name evidence="1" type="ORF">EVA_18638</name>
</gene>
<dbReference type="EMBL" id="AMCI01007082">
    <property type="protein sequence ID" value="EJW93255.1"/>
    <property type="molecule type" value="Genomic_DNA"/>
</dbReference>
<comment type="caution">
    <text evidence="1">The sequence shown here is derived from an EMBL/GenBank/DDBJ whole genome shotgun (WGS) entry which is preliminary data.</text>
</comment>
<accession>J9C0A8</accession>
<feature type="non-terminal residue" evidence="1">
    <location>
        <position position="59"/>
    </location>
</feature>
<dbReference type="AlphaFoldDB" id="J9C0A8"/>
<evidence type="ECO:0000313" key="1">
    <source>
        <dbReference type="EMBL" id="EJW93255.1"/>
    </source>
</evidence>
<dbReference type="InterPro" id="IPR002822">
    <property type="entry name" value="Ni_insertion"/>
</dbReference>
<organism evidence="1">
    <name type="scientific">gut metagenome</name>
    <dbReference type="NCBI Taxonomy" id="749906"/>
    <lineage>
        <taxon>unclassified sequences</taxon>
        <taxon>metagenomes</taxon>
        <taxon>organismal metagenomes</taxon>
    </lineage>
</organism>